<evidence type="ECO:0000313" key="10">
    <source>
        <dbReference type="EMBL" id="KIG17227.1"/>
    </source>
</evidence>
<feature type="compositionally biased region" description="Pro residues" evidence="7">
    <location>
        <begin position="173"/>
        <end position="185"/>
    </location>
</feature>
<evidence type="ECO:0000256" key="6">
    <source>
        <dbReference type="SAM" id="Coils"/>
    </source>
</evidence>
<feature type="transmembrane region" description="Helical" evidence="8">
    <location>
        <begin position="320"/>
        <end position="336"/>
    </location>
</feature>
<feature type="region of interest" description="Disordered" evidence="7">
    <location>
        <begin position="162"/>
        <end position="200"/>
    </location>
</feature>
<proteinExistence type="predicted"/>
<dbReference type="InterPro" id="IPR050545">
    <property type="entry name" value="Mycobact_MmpL"/>
</dbReference>
<accession>A0A0C2DBZ8</accession>
<feature type="transmembrane region" description="Helical" evidence="8">
    <location>
        <begin position="753"/>
        <end position="773"/>
    </location>
</feature>
<feature type="transmembrane region" description="Helical" evidence="8">
    <location>
        <begin position="12"/>
        <end position="31"/>
    </location>
</feature>
<feature type="transmembrane region" description="Helical" evidence="8">
    <location>
        <begin position="814"/>
        <end position="837"/>
    </location>
</feature>
<evidence type="ECO:0000256" key="2">
    <source>
        <dbReference type="ARBA" id="ARBA00022475"/>
    </source>
</evidence>
<feature type="transmembrane region" description="Helical" evidence="8">
    <location>
        <begin position="779"/>
        <end position="802"/>
    </location>
</feature>
<keyword evidence="4 8" id="KW-1133">Transmembrane helix</keyword>
<keyword evidence="2" id="KW-1003">Cell membrane</keyword>
<comment type="caution">
    <text evidence="10">The sequence shown here is derived from an EMBL/GenBank/DDBJ whole genome shotgun (WGS) entry which is preliminary data.</text>
</comment>
<evidence type="ECO:0000256" key="5">
    <source>
        <dbReference type="ARBA" id="ARBA00023136"/>
    </source>
</evidence>
<evidence type="ECO:0000313" key="11">
    <source>
        <dbReference type="Proteomes" id="UP000031599"/>
    </source>
</evidence>
<evidence type="ECO:0000256" key="3">
    <source>
        <dbReference type="ARBA" id="ARBA00022692"/>
    </source>
</evidence>
<sequence length="867" mass="93552">MITWVTHTRSRSAAVLVTALLVGVTSLWFGASIQIDTDLRSLLPKSAPSVAALDLLEERKGSSEGFVIAIEGPTAADADAAVIGVADEVASWPETRSLTAERDYTPLRAHALYMLELDQLEELRDELEAERKQAIARAIGPGLGDGDVNTDEVTVGEDWDDEGFDELDWAPAPEQPGQPEQPEPPADAAAQDDAQDDAPEQRDFETFLAEQREHLIAQGTLDEAEVALIWPAENEKGEVEWAEHVGMPYSAEDGKVRTIQGSLSRPATDVEFAQDVVGRVDQRAEELRQAGMAADTRVQVVAAYNVSGAVNAIVADARRATWISGTLVLAVLLLGFRSLRVLPLIIVPMAVAMSATLAVAKLSFGQLNALTVFLFAVLFGMGVDFCVHLYALRERQGRDGDWPTVIREHFRPLVATMATTSASLLILMLAEFKAFREFGSISAVGVLLCFISAVVLVPAIDTLLGPMRKPVAAVEPASADVPAPASAGGWRSVLSKGRYAVLVLLAGVALYGAPQLRMEKDNRVLNASDAPDAETKKEIAYGQTGGRYKSLALVANDPEALNLVVDRLEAAEASGELLDGGIDTGEPRRPWIKEVYSLRTVMPTQQAEKAPVIAQIGERTNDLLAELPDLDEQARAYQTHLEALEHMTKADPLTLEELPAWTVEPFREKDGRSDRIAHVYLDIEGWSIDELVAVRHRLDVVLDGTEVRAADSRLVFADLMALMEHDAERIPFYALGVILLFIAIDLRELKGTAACFSTLTLGVFVAVAVMGLWPMRLNFFNLVVMPAVVGLGIDASIHLWHGRKRASLAATSKASLLSALTTVAGFSGLLAANHAGLRSIGEVGVMAIVACVGVAFLALYPIRTKPT</sequence>
<keyword evidence="5 8" id="KW-0472">Membrane</keyword>
<dbReference type="Gene3D" id="1.20.1640.10">
    <property type="entry name" value="Multidrug efflux transporter AcrB transmembrane domain"/>
    <property type="match status" value="2"/>
</dbReference>
<name>A0A0C2DBZ8_9BACT</name>
<keyword evidence="6" id="KW-0175">Coiled coil</keyword>
<protein>
    <recommendedName>
        <fullName evidence="9">Membrane transport protein MMPL domain-containing protein</fullName>
    </recommendedName>
</protein>
<dbReference type="EMBL" id="JMCC02000028">
    <property type="protein sequence ID" value="KIG17227.1"/>
    <property type="molecule type" value="Genomic_DNA"/>
</dbReference>
<dbReference type="Pfam" id="PF03176">
    <property type="entry name" value="MMPL"/>
    <property type="match status" value="1"/>
</dbReference>
<feature type="coiled-coil region" evidence="6">
    <location>
        <begin position="110"/>
        <end position="137"/>
    </location>
</feature>
<keyword evidence="3 8" id="KW-0812">Transmembrane</keyword>
<evidence type="ECO:0000256" key="4">
    <source>
        <dbReference type="ARBA" id="ARBA00022989"/>
    </source>
</evidence>
<feature type="transmembrane region" description="Helical" evidence="8">
    <location>
        <begin position="372"/>
        <end position="392"/>
    </location>
</feature>
<evidence type="ECO:0000259" key="9">
    <source>
        <dbReference type="Pfam" id="PF03176"/>
    </source>
</evidence>
<dbReference type="GO" id="GO:0005886">
    <property type="term" value="C:plasma membrane"/>
    <property type="evidence" value="ECO:0007669"/>
    <property type="project" value="UniProtKB-SubCell"/>
</dbReference>
<evidence type="ECO:0000256" key="7">
    <source>
        <dbReference type="SAM" id="MobiDB-lite"/>
    </source>
</evidence>
<feature type="transmembrane region" description="Helical" evidence="8">
    <location>
        <begin position="341"/>
        <end position="360"/>
    </location>
</feature>
<dbReference type="AlphaFoldDB" id="A0A0C2DBZ8"/>
<dbReference type="PANTHER" id="PTHR33406:SF13">
    <property type="entry name" value="MEMBRANE PROTEIN YDFJ"/>
    <property type="match status" value="1"/>
</dbReference>
<dbReference type="SUPFAM" id="SSF82866">
    <property type="entry name" value="Multidrug efflux transporter AcrB transmembrane domain"/>
    <property type="match status" value="2"/>
</dbReference>
<feature type="domain" description="Membrane transport protein MMPL" evidence="9">
    <location>
        <begin position="273"/>
        <end position="492"/>
    </location>
</feature>
<feature type="transmembrane region" description="Helical" evidence="8">
    <location>
        <begin position="843"/>
        <end position="862"/>
    </location>
</feature>
<dbReference type="InterPro" id="IPR004869">
    <property type="entry name" value="MMPL_dom"/>
</dbReference>
<gene>
    <name evidence="10" type="ORF">DB30_03540</name>
</gene>
<evidence type="ECO:0000256" key="1">
    <source>
        <dbReference type="ARBA" id="ARBA00004651"/>
    </source>
</evidence>
<comment type="subcellular location">
    <subcellularLocation>
        <location evidence="1">Cell membrane</location>
        <topology evidence="1">Multi-pass membrane protein</topology>
    </subcellularLocation>
</comment>
<organism evidence="10 11">
    <name type="scientific">Enhygromyxa salina</name>
    <dbReference type="NCBI Taxonomy" id="215803"/>
    <lineage>
        <taxon>Bacteria</taxon>
        <taxon>Pseudomonadati</taxon>
        <taxon>Myxococcota</taxon>
        <taxon>Polyangia</taxon>
        <taxon>Nannocystales</taxon>
        <taxon>Nannocystaceae</taxon>
        <taxon>Enhygromyxa</taxon>
    </lineage>
</organism>
<evidence type="ECO:0000256" key="8">
    <source>
        <dbReference type="SAM" id="Phobius"/>
    </source>
</evidence>
<dbReference type="Proteomes" id="UP000031599">
    <property type="component" value="Unassembled WGS sequence"/>
</dbReference>
<feature type="transmembrane region" description="Helical" evidence="8">
    <location>
        <begin position="730"/>
        <end position="746"/>
    </location>
</feature>
<feature type="transmembrane region" description="Helical" evidence="8">
    <location>
        <begin position="438"/>
        <end position="460"/>
    </location>
</feature>
<reference evidence="10 11" key="1">
    <citation type="submission" date="2014-12" db="EMBL/GenBank/DDBJ databases">
        <title>Genome assembly of Enhygromyxa salina DSM 15201.</title>
        <authorList>
            <person name="Sharma G."/>
            <person name="Subramanian S."/>
        </authorList>
    </citation>
    <scope>NUCLEOTIDE SEQUENCE [LARGE SCALE GENOMIC DNA]</scope>
    <source>
        <strain evidence="10 11">DSM 15201</strain>
    </source>
</reference>
<dbReference type="PANTHER" id="PTHR33406">
    <property type="entry name" value="MEMBRANE PROTEIN MJ1562-RELATED"/>
    <property type="match status" value="1"/>
</dbReference>